<dbReference type="InterPro" id="IPR037185">
    <property type="entry name" value="EmrE-like"/>
</dbReference>
<evidence type="ECO:0000259" key="6">
    <source>
        <dbReference type="Pfam" id="PF03151"/>
    </source>
</evidence>
<proteinExistence type="predicted"/>
<dbReference type="KEGG" id="zmk:HG535_0F00840"/>
<dbReference type="Pfam" id="PF03151">
    <property type="entry name" value="TPT"/>
    <property type="match status" value="1"/>
</dbReference>
<protein>
    <recommendedName>
        <fullName evidence="6">Sugar phosphate transporter domain-containing protein</fullName>
    </recommendedName>
</protein>
<dbReference type="Proteomes" id="UP000509704">
    <property type="component" value="Chromosome 6"/>
</dbReference>
<keyword evidence="8" id="KW-1185">Reference proteome</keyword>
<feature type="transmembrane region" description="Helical" evidence="5">
    <location>
        <begin position="185"/>
        <end position="204"/>
    </location>
</feature>
<keyword evidence="2 5" id="KW-0812">Transmembrane</keyword>
<evidence type="ECO:0000313" key="7">
    <source>
        <dbReference type="EMBL" id="QLG73574.1"/>
    </source>
</evidence>
<keyword evidence="3 5" id="KW-1133">Transmembrane helix</keyword>
<dbReference type="GeneID" id="59237334"/>
<feature type="transmembrane region" description="Helical" evidence="5">
    <location>
        <begin position="372"/>
        <end position="392"/>
    </location>
</feature>
<dbReference type="GO" id="GO:0016020">
    <property type="term" value="C:membrane"/>
    <property type="evidence" value="ECO:0007669"/>
    <property type="project" value="UniProtKB-SubCell"/>
</dbReference>
<dbReference type="RefSeq" id="XP_037145301.1">
    <property type="nucleotide sequence ID" value="XM_037289406.1"/>
</dbReference>
<dbReference type="InterPro" id="IPR050186">
    <property type="entry name" value="TPT_transporter"/>
</dbReference>
<gene>
    <name evidence="7" type="ORF">HG535_0F00840</name>
</gene>
<evidence type="ECO:0000313" key="8">
    <source>
        <dbReference type="Proteomes" id="UP000509704"/>
    </source>
</evidence>
<feature type="transmembrane region" description="Helical" evidence="5">
    <location>
        <begin position="425"/>
        <end position="441"/>
    </location>
</feature>
<dbReference type="InterPro" id="IPR004853">
    <property type="entry name" value="Sugar_P_trans_dom"/>
</dbReference>
<comment type="subcellular location">
    <subcellularLocation>
        <location evidence="1">Membrane</location>
        <topology evidence="1">Multi-pass membrane protein</topology>
    </subcellularLocation>
</comment>
<feature type="transmembrane region" description="Helical" evidence="5">
    <location>
        <begin position="243"/>
        <end position="262"/>
    </location>
</feature>
<evidence type="ECO:0000256" key="2">
    <source>
        <dbReference type="ARBA" id="ARBA00022692"/>
    </source>
</evidence>
<evidence type="ECO:0000256" key="3">
    <source>
        <dbReference type="ARBA" id="ARBA00022989"/>
    </source>
</evidence>
<evidence type="ECO:0000256" key="4">
    <source>
        <dbReference type="ARBA" id="ARBA00023136"/>
    </source>
</evidence>
<reference evidence="7 8" key="1">
    <citation type="submission" date="2020-07" db="EMBL/GenBank/DDBJ databases">
        <title>The yeast mating-type switching endonuclease HO is a domesticated member of an unorthodox homing genetic element family.</title>
        <authorList>
            <person name="Coughlan A.Y."/>
            <person name="Lombardi L."/>
            <person name="Braun-Galleani S."/>
            <person name="Martos A.R."/>
            <person name="Galeote V."/>
            <person name="Bigey F."/>
            <person name="Dequin S."/>
            <person name="Byrne K.P."/>
            <person name="Wolfe K.H."/>
        </authorList>
    </citation>
    <scope>NUCLEOTIDE SEQUENCE [LARGE SCALE GENOMIC DNA]</scope>
    <source>
        <strain evidence="7 8">NRRL Y-6702</strain>
    </source>
</reference>
<dbReference type="EMBL" id="CP058609">
    <property type="protein sequence ID" value="QLG73574.1"/>
    <property type="molecule type" value="Genomic_DNA"/>
</dbReference>
<evidence type="ECO:0000256" key="5">
    <source>
        <dbReference type="SAM" id="Phobius"/>
    </source>
</evidence>
<dbReference type="PANTHER" id="PTHR11132">
    <property type="entry name" value="SOLUTE CARRIER FAMILY 35"/>
    <property type="match status" value="1"/>
</dbReference>
<feature type="transmembrane region" description="Helical" evidence="5">
    <location>
        <begin position="334"/>
        <end position="352"/>
    </location>
</feature>
<feature type="transmembrane region" description="Helical" evidence="5">
    <location>
        <begin position="210"/>
        <end position="231"/>
    </location>
</feature>
<evidence type="ECO:0000256" key="1">
    <source>
        <dbReference type="ARBA" id="ARBA00004141"/>
    </source>
</evidence>
<dbReference type="OrthoDB" id="1588579at2759"/>
<name>A0A7H9B5D5_ZYGMR</name>
<keyword evidence="4 5" id="KW-0472">Membrane</keyword>
<feature type="domain" description="Sugar phosphate transporter" evidence="6">
    <location>
        <begin position="87"/>
        <end position="441"/>
    </location>
</feature>
<organism evidence="7 8">
    <name type="scientific">Zygotorulaspora mrakii</name>
    <name type="common">Zygosaccharomyces mrakii</name>
    <dbReference type="NCBI Taxonomy" id="42260"/>
    <lineage>
        <taxon>Eukaryota</taxon>
        <taxon>Fungi</taxon>
        <taxon>Dikarya</taxon>
        <taxon>Ascomycota</taxon>
        <taxon>Saccharomycotina</taxon>
        <taxon>Saccharomycetes</taxon>
        <taxon>Saccharomycetales</taxon>
        <taxon>Saccharomycetaceae</taxon>
        <taxon>Zygotorulaspora</taxon>
    </lineage>
</organism>
<feature type="transmembrane region" description="Helical" evidence="5">
    <location>
        <begin position="274"/>
        <end position="293"/>
    </location>
</feature>
<dbReference type="AlphaFoldDB" id="A0A7H9B5D5"/>
<accession>A0A7H9B5D5</accession>
<dbReference type="SUPFAM" id="SSF103481">
    <property type="entry name" value="Multidrug resistance efflux transporter EmrE"/>
    <property type="match status" value="1"/>
</dbReference>
<sequence>MITTQSTTTKRRASVHKNLYDPALYRFPEPPLGVFQPKKQSIQLSSNEVISEDGDDKPSVAIEQVQEKFVSLFPHGIQQHLPEVDGKVTLVCLGWYVISSISSNLSKAILRDFTHPIALTEIQFLLNATFCILFISLVNFLKVEPFNKTTLSKACNNFPEGILPNYLNGSFKDCVTGKFLHPSKVIIIATFPMGIFQFVGHITSYKATSLIPVSLVHSMKALSPIITVGYYRLFQGKQYNPMTYLTLIPLILGVMVTCWSTHGNKKPNSKVNEAGLSIVTGLFHATVSMLIFVSQNIFAKSILTVKAKNGILPSSESSPTLQKKEISSIQIDKITILFYCSCTGFLLTLPLFLSGELFKDQSVFKDLTLNSFYLILIHGVTHFLQAMLAFQLIGMLSSVNYSVANIMKRIVIISVALIWESRFNFVQLLGLSMTLIGLYGYDKWGISRKAGYQL</sequence>
<feature type="transmembrane region" description="Helical" evidence="5">
    <location>
        <begin position="122"/>
        <end position="141"/>
    </location>
</feature>